<protein>
    <submittedName>
        <fullName evidence="3">Putative dehydrogenase</fullName>
    </submittedName>
</protein>
<dbReference type="Gene3D" id="3.30.360.10">
    <property type="entry name" value="Dihydrodipicolinate Reductase, domain 2"/>
    <property type="match status" value="1"/>
</dbReference>
<dbReference type="InterPro" id="IPR055170">
    <property type="entry name" value="GFO_IDH_MocA-like_dom"/>
</dbReference>
<evidence type="ECO:0000259" key="2">
    <source>
        <dbReference type="Pfam" id="PF22725"/>
    </source>
</evidence>
<feature type="domain" description="Gfo/Idh/MocA-like oxidoreductase N-terminal" evidence="1">
    <location>
        <begin position="1"/>
        <end position="116"/>
    </location>
</feature>
<accession>A0A7W8FY59</accession>
<proteinExistence type="predicted"/>
<evidence type="ECO:0000313" key="3">
    <source>
        <dbReference type="EMBL" id="MBB5185081.1"/>
    </source>
</evidence>
<name>A0A7W8FY59_9FIRM</name>
<dbReference type="PANTHER" id="PTHR43054">
    <property type="match status" value="1"/>
</dbReference>
<dbReference type="Gene3D" id="3.40.50.720">
    <property type="entry name" value="NAD(P)-binding Rossmann-like Domain"/>
    <property type="match status" value="1"/>
</dbReference>
<dbReference type="Pfam" id="PF01408">
    <property type="entry name" value="GFO_IDH_MocA"/>
    <property type="match status" value="1"/>
</dbReference>
<organism evidence="3 4">
    <name type="scientific">Faecalicoccus acidiformans</name>
    <dbReference type="NCBI Taxonomy" id="915173"/>
    <lineage>
        <taxon>Bacteria</taxon>
        <taxon>Bacillati</taxon>
        <taxon>Bacillota</taxon>
        <taxon>Erysipelotrichia</taxon>
        <taxon>Erysipelotrichales</taxon>
        <taxon>Erysipelotrichaceae</taxon>
        <taxon>Faecalicoccus</taxon>
    </lineage>
</organism>
<dbReference type="SUPFAM" id="SSF51735">
    <property type="entry name" value="NAD(P)-binding Rossmann-fold domains"/>
    <property type="match status" value="1"/>
</dbReference>
<sequence>MKVGTIGSGVIVDRMIEAMKMTQGIEVCAVYSRTLLRAKEFAQKHHISKYYDDLDKMLNDDDLDTIYVASPNGLHYSQSKQALLAGKHVICEKPFVPTVQEAIDLFTIAKEKKVYIFEAITTIHLPNYKITASHLKDLGDIKMIQCNFSQYSSRYEKYKAFEVTNVFDPAFSGGSLMDINVYCIHFVVGLFGKPDSVQYVCNRGFNGVDTSGTALLFYPDKFAICTGAKDSSSPNHVYIQGDQGTIRVYGSSCGVCAHVEVLPTKGDMIGKKDTSSSRDIGVDQKPHMIYECEDFLSIVQNHDSPAYEKLCQQTLDVVSILEECQKQNTMV</sequence>
<feature type="domain" description="GFO/IDH/MocA-like oxidoreductase" evidence="2">
    <location>
        <begin position="137"/>
        <end position="247"/>
    </location>
</feature>
<dbReference type="SUPFAM" id="SSF55347">
    <property type="entry name" value="Glyceraldehyde-3-phosphate dehydrogenase-like, C-terminal domain"/>
    <property type="match status" value="1"/>
</dbReference>
<dbReference type="EMBL" id="JACHHD010000010">
    <property type="protein sequence ID" value="MBB5185081.1"/>
    <property type="molecule type" value="Genomic_DNA"/>
</dbReference>
<dbReference type="InterPro" id="IPR036291">
    <property type="entry name" value="NAD(P)-bd_dom_sf"/>
</dbReference>
<comment type="caution">
    <text evidence="3">The sequence shown here is derived from an EMBL/GenBank/DDBJ whole genome shotgun (WGS) entry which is preliminary data.</text>
</comment>
<dbReference type="InterPro" id="IPR000683">
    <property type="entry name" value="Gfo/Idh/MocA-like_OxRdtase_N"/>
</dbReference>
<dbReference type="AlphaFoldDB" id="A0A7W8FY59"/>
<dbReference type="Pfam" id="PF22725">
    <property type="entry name" value="GFO_IDH_MocA_C3"/>
    <property type="match status" value="1"/>
</dbReference>
<dbReference type="PANTHER" id="PTHR43054:SF1">
    <property type="entry name" value="SCYLLO-INOSITOL 2-DEHYDROGENASE (NADP(+)) IOLU"/>
    <property type="match status" value="1"/>
</dbReference>
<dbReference type="Proteomes" id="UP000521313">
    <property type="component" value="Unassembled WGS sequence"/>
</dbReference>
<reference evidence="3 4" key="1">
    <citation type="submission" date="2020-08" db="EMBL/GenBank/DDBJ databases">
        <title>Genomic Encyclopedia of Type Strains, Phase IV (KMG-IV): sequencing the most valuable type-strain genomes for metagenomic binning, comparative biology and taxonomic classification.</title>
        <authorList>
            <person name="Goeker M."/>
        </authorList>
    </citation>
    <scope>NUCLEOTIDE SEQUENCE [LARGE SCALE GENOMIC DNA]</scope>
    <source>
        <strain evidence="3 4">DSM 26963</strain>
    </source>
</reference>
<evidence type="ECO:0000259" key="1">
    <source>
        <dbReference type="Pfam" id="PF01408"/>
    </source>
</evidence>
<dbReference type="GO" id="GO:0000166">
    <property type="term" value="F:nucleotide binding"/>
    <property type="evidence" value="ECO:0007669"/>
    <property type="project" value="InterPro"/>
</dbReference>
<evidence type="ECO:0000313" key="4">
    <source>
        <dbReference type="Proteomes" id="UP000521313"/>
    </source>
</evidence>
<dbReference type="RefSeq" id="WP_183375632.1">
    <property type="nucleotide sequence ID" value="NZ_JACHHD010000010.1"/>
</dbReference>
<gene>
    <name evidence="3" type="ORF">HNQ43_001130</name>
</gene>